<evidence type="ECO:0000313" key="3">
    <source>
        <dbReference type="Proteomes" id="UP001157733"/>
    </source>
</evidence>
<protein>
    <submittedName>
        <fullName evidence="2">ParB domain-containing protein</fullName>
    </submittedName>
</protein>
<feature type="domain" description="ParB-like N-terminal" evidence="1">
    <location>
        <begin position="10"/>
        <end position="98"/>
    </location>
</feature>
<reference evidence="2 3" key="1">
    <citation type="submission" date="2022-09" db="EMBL/GenBank/DDBJ databases">
        <authorList>
            <person name="Kop L."/>
        </authorList>
    </citation>
    <scope>NUCLEOTIDE SEQUENCE [LARGE SCALE GENOMIC DNA]</scope>
    <source>
        <strain evidence="2 3">347</strain>
    </source>
</reference>
<dbReference type="InterPro" id="IPR036086">
    <property type="entry name" value="ParB/Sulfiredoxin_sf"/>
</dbReference>
<name>A0ABN8VVH9_9BACT</name>
<evidence type="ECO:0000259" key="1">
    <source>
        <dbReference type="SMART" id="SM00470"/>
    </source>
</evidence>
<dbReference type="InterPro" id="IPR003115">
    <property type="entry name" value="ParB_N"/>
</dbReference>
<dbReference type="Proteomes" id="UP001157733">
    <property type="component" value="Chromosome"/>
</dbReference>
<keyword evidence="3" id="KW-1185">Reference proteome</keyword>
<proteinExistence type="predicted"/>
<dbReference type="PANTHER" id="PTHR33375:SF1">
    <property type="entry name" value="CHROMOSOME-PARTITIONING PROTEIN PARB-RELATED"/>
    <property type="match status" value="1"/>
</dbReference>
<accession>A0ABN8VVH9</accession>
<dbReference type="RefSeq" id="WP_282010153.1">
    <property type="nucleotide sequence ID" value="NZ_OX336137.1"/>
</dbReference>
<dbReference type="Pfam" id="PF02195">
    <property type="entry name" value="ParB_N"/>
    <property type="match status" value="1"/>
</dbReference>
<dbReference type="EMBL" id="OX336137">
    <property type="protein sequence ID" value="CAI2717195.1"/>
    <property type="molecule type" value="Genomic_DNA"/>
</dbReference>
<dbReference type="SUPFAM" id="SSF110849">
    <property type="entry name" value="ParB/Sulfiredoxin"/>
    <property type="match status" value="1"/>
</dbReference>
<sequence length="327" mass="37412">MAENHSTQLQRVPREAIETESLTAFGLDPAPPGLTESIRAIGITHPLVLVPHANRFRIVCGHRRFQVAAALELRTVPAFVLEAMTDADRLMWNLQENRAHRQYSDIEKGRLLNRLRDAGIKETELVTLALPVLGDAKHRKRAVDLLNVRVFTESFQRLMHALNIPLRVFAVMTKWEEADRVAAERLFARLRPGHNKWRAVLETVDEIAMRDRIAPADVLQHAALVKILDDPALPTNEQYDAIQKQLHARRYPHLSDLQSRVRRATEQLHLDAKTKLKLPENFEQDLVKLEMRFSTEAELTRQVEKLFGACDADALKDLLRILKDPTD</sequence>
<dbReference type="Gene3D" id="3.90.1530.30">
    <property type="match status" value="1"/>
</dbReference>
<dbReference type="SMART" id="SM00470">
    <property type="entry name" value="ParB"/>
    <property type="match status" value="1"/>
</dbReference>
<gene>
    <name evidence="2" type="ORF">NSPWAT_0336</name>
</gene>
<dbReference type="PANTHER" id="PTHR33375">
    <property type="entry name" value="CHROMOSOME-PARTITIONING PROTEIN PARB-RELATED"/>
    <property type="match status" value="1"/>
</dbReference>
<dbReference type="InterPro" id="IPR050336">
    <property type="entry name" value="Chromosome_partition/occlusion"/>
</dbReference>
<evidence type="ECO:0000313" key="2">
    <source>
        <dbReference type="EMBL" id="CAI2717195.1"/>
    </source>
</evidence>
<organism evidence="2 3">
    <name type="scientific">Nitrospina watsonii</name>
    <dbReference type="NCBI Taxonomy" id="1323948"/>
    <lineage>
        <taxon>Bacteria</taxon>
        <taxon>Pseudomonadati</taxon>
        <taxon>Nitrospinota/Tectimicrobiota group</taxon>
        <taxon>Nitrospinota</taxon>
        <taxon>Nitrospinia</taxon>
        <taxon>Nitrospinales</taxon>
        <taxon>Nitrospinaceae</taxon>
        <taxon>Nitrospina</taxon>
    </lineage>
</organism>